<keyword evidence="6 8" id="KW-0326">Glycosidase</keyword>
<evidence type="ECO:0000256" key="2">
    <source>
        <dbReference type="ARBA" id="ARBA00007806"/>
    </source>
</evidence>
<evidence type="ECO:0000256" key="7">
    <source>
        <dbReference type="ARBA" id="ARBA00041343"/>
    </source>
</evidence>
<dbReference type="InterPro" id="IPR011013">
    <property type="entry name" value="Gal_mutarotase_sf_dom"/>
</dbReference>
<evidence type="ECO:0000313" key="13">
    <source>
        <dbReference type="EMBL" id="KAK6544286.1"/>
    </source>
</evidence>
<comment type="caution">
    <text evidence="13">The sequence shown here is derived from an EMBL/GenBank/DDBJ whole genome shotgun (WGS) entry which is preliminary data.</text>
</comment>
<dbReference type="InterPro" id="IPR048395">
    <property type="entry name" value="Glyco_hydro_31_C"/>
</dbReference>
<feature type="domain" description="Glycoside hydrolase family 31 TIM barrel" evidence="10">
    <location>
        <begin position="300"/>
        <end position="730"/>
    </location>
</feature>
<comment type="similarity">
    <text evidence="2 8">Belongs to the glycosyl hydrolase 31 family.</text>
</comment>
<proteinExistence type="inferred from homology"/>
<name>A0AAV9XRR4_9PEZI</name>
<evidence type="ECO:0000256" key="6">
    <source>
        <dbReference type="ARBA" id="ARBA00023295"/>
    </source>
</evidence>
<keyword evidence="14" id="KW-1185">Reference proteome</keyword>
<gene>
    <name evidence="13" type="ORF">TWF694_000988</name>
</gene>
<dbReference type="InterPro" id="IPR017853">
    <property type="entry name" value="GH"/>
</dbReference>
<accession>A0AAV9XRR4</accession>
<dbReference type="GO" id="GO:0030246">
    <property type="term" value="F:carbohydrate binding"/>
    <property type="evidence" value="ECO:0007669"/>
    <property type="project" value="InterPro"/>
</dbReference>
<keyword evidence="9" id="KW-0732">Signal</keyword>
<dbReference type="CDD" id="cd14752">
    <property type="entry name" value="GH31_N"/>
    <property type="match status" value="1"/>
</dbReference>
<keyword evidence="5" id="KW-0325">Glycoprotein</keyword>
<comment type="catalytic activity">
    <reaction evidence="1">
        <text>Hydrolysis of terminal, non-reducing (1-&gt;4)-linked alpha-D-glucose residues with release of alpha-D-glucose.</text>
        <dbReference type="EC" id="3.2.1.20"/>
    </reaction>
</comment>
<dbReference type="AlphaFoldDB" id="A0AAV9XRR4"/>
<dbReference type="EC" id="3.2.1.20" evidence="3"/>
<sequence length="960" mass="106217">MKVQSVGAALLAGVATCAAESFRPIPTLPASIDNGENILPTIMNNSAVDAQAVCPGYKLMHMRETKSGVDARLYLAGKACNVYGTDIDQLQLRVQYQTRDRLSVQIFPANIPEGQEPWYIVNDEQVQRPLDRMPVGPNGSDWEFSYVASPFSFEVKRKSTGDVVFSTSGTKLVFENQFVEWKTSLPSNANIYGLGDIISENFELKGANRTIYAADIGDSPEANLYGAHPFYLDHRYVKVNGKTKGYAHGVYSRNFHGQDILVREGGITWRTIGGSIDLFFFSGPTPAKVTRSYVTEIGKPALPQYWTLGFHQCRWGYANITELDDVVKNYQKFQIPVETIWSDIDYMDQYRDWTVDENTFPQAEFKTFLDGLHAQHLHWVPIVDAAIYVPNPSNGSESYASYDRGHALDVFMKNEDGSEYIGAVWPGFTVFPDWSAPNVQEWWTNEFLAWFKEIPFDGIWLDMNEVSSFCVGSCGSGQVDMNPVHPPFSLPGEKGSIIYSYPEGFNLTNATEAAAAASSSKAQDAYNSKVNPPSTVTTPYYQIPAVTPNVRNINHPPYAINNAQGSHDLAIHAVSPNATHHDGSSDYDVHSLWGFLETKATFEALLKVFPGKRPFLLARSTAPGSGKYTAHWGGDNASTFYYMRKSIQQALNFGLFGIPFFGVDTCGFGGNSDLELCSRWMQLSAFFTFYRNHNIISANSQEAYVWADVASASKTAMSIRYSLLPYFYTLMYHAHKSGSTVLRALSWEFPDDENLINNDYQFMVGGGLMVLPALDQGVTKVTGYFPTDGSTTWYDWYTGAATFSDGKNHTVDAPLGHIPVYVRGGHILPLQAPALTTYQARKNPFEILVALDKSGTASGSVYIDDGESQNVKDALFVALRATKTSLSLNGVSIGNLNNLKSYLTNVATVYVLGVSAKPSAVKVAGSENCQFEYDSQTKKLTIKLPSSFVYSKGKQQITWA</sequence>
<dbReference type="FunFam" id="2.60.40.1180:FF:000001">
    <property type="entry name" value="Maltase-glucoamylase, intestinal"/>
    <property type="match status" value="1"/>
</dbReference>
<dbReference type="CDD" id="cd06602">
    <property type="entry name" value="GH31_MGAM_SI_GAA"/>
    <property type="match status" value="1"/>
</dbReference>
<dbReference type="EMBL" id="JAVHJO010000001">
    <property type="protein sequence ID" value="KAK6544286.1"/>
    <property type="molecule type" value="Genomic_DNA"/>
</dbReference>
<evidence type="ECO:0000259" key="12">
    <source>
        <dbReference type="Pfam" id="PF21365"/>
    </source>
</evidence>
<dbReference type="Pfam" id="PF01055">
    <property type="entry name" value="Glyco_hydro_31_2nd"/>
    <property type="match status" value="1"/>
</dbReference>
<evidence type="ECO:0000256" key="8">
    <source>
        <dbReference type="RuleBase" id="RU361185"/>
    </source>
</evidence>
<evidence type="ECO:0000259" key="10">
    <source>
        <dbReference type="Pfam" id="PF01055"/>
    </source>
</evidence>
<feature type="domain" description="Glycoside hydrolase family 31 N-terminal" evidence="11">
    <location>
        <begin position="149"/>
        <end position="235"/>
    </location>
</feature>
<dbReference type="SUPFAM" id="SSF74650">
    <property type="entry name" value="Galactose mutarotase-like"/>
    <property type="match status" value="1"/>
</dbReference>
<dbReference type="SUPFAM" id="SSF51445">
    <property type="entry name" value="(Trans)glycosidases"/>
    <property type="match status" value="1"/>
</dbReference>
<dbReference type="Pfam" id="PF21365">
    <property type="entry name" value="Glyco_hydro_31_3rd"/>
    <property type="match status" value="1"/>
</dbReference>
<protein>
    <recommendedName>
        <fullName evidence="3">alpha-glucosidase</fullName>
        <ecNumber evidence="3">3.2.1.20</ecNumber>
    </recommendedName>
    <alternativeName>
        <fullName evidence="7">Maltase</fullName>
    </alternativeName>
</protein>
<dbReference type="InterPro" id="IPR000322">
    <property type="entry name" value="Glyco_hydro_31_TIM"/>
</dbReference>
<dbReference type="GO" id="GO:0004558">
    <property type="term" value="F:alpha-1,4-glucosidase activity"/>
    <property type="evidence" value="ECO:0007669"/>
    <property type="project" value="UniProtKB-EC"/>
</dbReference>
<dbReference type="InterPro" id="IPR013780">
    <property type="entry name" value="Glyco_hydro_b"/>
</dbReference>
<keyword evidence="4 8" id="KW-0378">Hydrolase</keyword>
<organism evidence="13 14">
    <name type="scientific">Orbilia ellipsospora</name>
    <dbReference type="NCBI Taxonomy" id="2528407"/>
    <lineage>
        <taxon>Eukaryota</taxon>
        <taxon>Fungi</taxon>
        <taxon>Dikarya</taxon>
        <taxon>Ascomycota</taxon>
        <taxon>Pezizomycotina</taxon>
        <taxon>Orbiliomycetes</taxon>
        <taxon>Orbiliales</taxon>
        <taxon>Orbiliaceae</taxon>
        <taxon>Orbilia</taxon>
    </lineage>
</organism>
<dbReference type="PROSITE" id="PS00129">
    <property type="entry name" value="GLYCOSYL_HYDROL_F31_1"/>
    <property type="match status" value="1"/>
</dbReference>
<evidence type="ECO:0000256" key="5">
    <source>
        <dbReference type="ARBA" id="ARBA00023180"/>
    </source>
</evidence>
<evidence type="ECO:0000313" key="14">
    <source>
        <dbReference type="Proteomes" id="UP001365542"/>
    </source>
</evidence>
<dbReference type="Pfam" id="PF13802">
    <property type="entry name" value="Gal_mutarotas_2"/>
    <property type="match status" value="1"/>
</dbReference>
<evidence type="ECO:0000256" key="3">
    <source>
        <dbReference type="ARBA" id="ARBA00012741"/>
    </source>
</evidence>
<dbReference type="Gene3D" id="3.20.20.80">
    <property type="entry name" value="Glycosidases"/>
    <property type="match status" value="2"/>
</dbReference>
<reference evidence="13 14" key="1">
    <citation type="submission" date="2019-10" db="EMBL/GenBank/DDBJ databases">
        <authorList>
            <person name="Palmer J.M."/>
        </authorList>
    </citation>
    <scope>NUCLEOTIDE SEQUENCE [LARGE SCALE GENOMIC DNA]</scope>
    <source>
        <strain evidence="13 14">TWF694</strain>
    </source>
</reference>
<dbReference type="PANTHER" id="PTHR22762">
    <property type="entry name" value="ALPHA-GLUCOSIDASE"/>
    <property type="match status" value="1"/>
</dbReference>
<feature type="chain" id="PRO_5044012891" description="alpha-glucosidase" evidence="9">
    <location>
        <begin position="20"/>
        <end position="960"/>
    </location>
</feature>
<evidence type="ECO:0000256" key="9">
    <source>
        <dbReference type="SAM" id="SignalP"/>
    </source>
</evidence>
<dbReference type="InterPro" id="IPR030458">
    <property type="entry name" value="Glyco_hydro_31_AS"/>
</dbReference>
<dbReference type="Proteomes" id="UP001365542">
    <property type="component" value="Unassembled WGS sequence"/>
</dbReference>
<feature type="signal peptide" evidence="9">
    <location>
        <begin position="1"/>
        <end position="19"/>
    </location>
</feature>
<dbReference type="PANTHER" id="PTHR22762:SF133">
    <property type="entry name" value="P-TYPE DOMAIN-CONTAINING PROTEIN"/>
    <property type="match status" value="1"/>
</dbReference>
<evidence type="ECO:0000256" key="1">
    <source>
        <dbReference type="ARBA" id="ARBA00001657"/>
    </source>
</evidence>
<evidence type="ECO:0000256" key="4">
    <source>
        <dbReference type="ARBA" id="ARBA00022801"/>
    </source>
</evidence>
<dbReference type="Gene3D" id="2.60.40.1760">
    <property type="entry name" value="glycosyl hydrolase (family 31)"/>
    <property type="match status" value="1"/>
</dbReference>
<evidence type="ECO:0000259" key="11">
    <source>
        <dbReference type="Pfam" id="PF13802"/>
    </source>
</evidence>
<feature type="domain" description="Glycosyl hydrolase family 31 C-terminal" evidence="12">
    <location>
        <begin position="738"/>
        <end position="828"/>
    </location>
</feature>
<dbReference type="Gene3D" id="2.60.40.1180">
    <property type="entry name" value="Golgi alpha-mannosidase II"/>
    <property type="match status" value="2"/>
</dbReference>
<dbReference type="InterPro" id="IPR025887">
    <property type="entry name" value="Glyco_hydro_31_N_dom"/>
</dbReference>
<dbReference type="GO" id="GO:0005975">
    <property type="term" value="P:carbohydrate metabolic process"/>
    <property type="evidence" value="ECO:0007669"/>
    <property type="project" value="InterPro"/>
</dbReference>
<dbReference type="SUPFAM" id="SSF51011">
    <property type="entry name" value="Glycosyl hydrolase domain"/>
    <property type="match status" value="1"/>
</dbReference>